<evidence type="ECO:0000256" key="1">
    <source>
        <dbReference type="ARBA" id="ARBA00004141"/>
    </source>
</evidence>
<dbReference type="VEuPathDB" id="FungiDB:VP01_864g1"/>
<evidence type="ECO:0000313" key="11">
    <source>
        <dbReference type="EMBL" id="KNZ44948.1"/>
    </source>
</evidence>
<organism evidence="11 12">
    <name type="scientific">Puccinia sorghi</name>
    <dbReference type="NCBI Taxonomy" id="27349"/>
    <lineage>
        <taxon>Eukaryota</taxon>
        <taxon>Fungi</taxon>
        <taxon>Dikarya</taxon>
        <taxon>Basidiomycota</taxon>
        <taxon>Pucciniomycotina</taxon>
        <taxon>Pucciniomycetes</taxon>
        <taxon>Pucciniales</taxon>
        <taxon>Pucciniaceae</taxon>
        <taxon>Puccinia</taxon>
    </lineage>
</organism>
<dbReference type="GO" id="GO:0016020">
    <property type="term" value="C:membrane"/>
    <property type="evidence" value="ECO:0007669"/>
    <property type="project" value="UniProtKB-SubCell"/>
</dbReference>
<feature type="compositionally biased region" description="Basic and acidic residues" evidence="8">
    <location>
        <begin position="136"/>
        <end position="146"/>
    </location>
</feature>
<keyword evidence="7 9" id="KW-0472">Membrane</keyword>
<evidence type="ECO:0000256" key="2">
    <source>
        <dbReference type="ARBA" id="ARBA00005179"/>
    </source>
</evidence>
<feature type="transmembrane region" description="Helical" evidence="9">
    <location>
        <begin position="384"/>
        <end position="402"/>
    </location>
</feature>
<feature type="compositionally biased region" description="Acidic residues" evidence="8">
    <location>
        <begin position="124"/>
        <end position="135"/>
    </location>
</feature>
<name>A0A0L6U8T1_9BASI</name>
<dbReference type="GO" id="GO:0008374">
    <property type="term" value="F:O-acyltransferase activity"/>
    <property type="evidence" value="ECO:0007669"/>
    <property type="project" value="InterPro"/>
</dbReference>
<dbReference type="EMBL" id="LAVV01014215">
    <property type="protein sequence ID" value="KNZ44948.1"/>
    <property type="molecule type" value="Genomic_DNA"/>
</dbReference>
<reference evidence="11 12" key="1">
    <citation type="submission" date="2015-08" db="EMBL/GenBank/DDBJ databases">
        <title>Next Generation Sequencing and Analysis of the Genome of Puccinia sorghi L Schw, the Causal Agent of Maize Common Rust.</title>
        <authorList>
            <person name="Rochi L."/>
            <person name="Burguener G."/>
            <person name="Darino M."/>
            <person name="Turjanski A."/>
            <person name="Kreff E."/>
            <person name="Dieguez M.J."/>
            <person name="Sacco F."/>
        </authorList>
    </citation>
    <scope>NUCLEOTIDE SEQUENCE [LARGE SCALE GENOMIC DNA]</scope>
    <source>
        <strain evidence="11 12">RO10H11247</strain>
    </source>
</reference>
<comment type="similarity">
    <text evidence="3">Belongs to the wax synthase family.</text>
</comment>
<evidence type="ECO:0000256" key="8">
    <source>
        <dbReference type="SAM" id="MobiDB-lite"/>
    </source>
</evidence>
<proteinExistence type="inferred from homology"/>
<dbReference type="GO" id="GO:0006629">
    <property type="term" value="P:lipid metabolic process"/>
    <property type="evidence" value="ECO:0007669"/>
    <property type="project" value="InterPro"/>
</dbReference>
<comment type="caution">
    <text evidence="11">The sequence shown here is derived from an EMBL/GenBank/DDBJ whole genome shotgun (WGS) entry which is preliminary data.</text>
</comment>
<dbReference type="PANTHER" id="PTHR31595">
    <property type="entry name" value="LONG-CHAIN-ALCOHOL O-FATTY-ACYLTRANSFERASE 3-RELATED"/>
    <property type="match status" value="1"/>
</dbReference>
<accession>A0A0L6U8T1</accession>
<dbReference type="AlphaFoldDB" id="A0A0L6U8T1"/>
<evidence type="ECO:0000313" key="12">
    <source>
        <dbReference type="Proteomes" id="UP000037035"/>
    </source>
</evidence>
<keyword evidence="5 9" id="KW-0812">Transmembrane</keyword>
<feature type="region of interest" description="Disordered" evidence="8">
    <location>
        <begin position="124"/>
        <end position="148"/>
    </location>
</feature>
<feature type="transmembrane region" description="Helical" evidence="9">
    <location>
        <begin position="77"/>
        <end position="101"/>
    </location>
</feature>
<evidence type="ECO:0000256" key="9">
    <source>
        <dbReference type="SAM" id="Phobius"/>
    </source>
</evidence>
<evidence type="ECO:0000256" key="4">
    <source>
        <dbReference type="ARBA" id="ARBA00022679"/>
    </source>
</evidence>
<feature type="transmembrane region" description="Helical" evidence="9">
    <location>
        <begin position="414"/>
        <end position="438"/>
    </location>
</feature>
<evidence type="ECO:0000256" key="7">
    <source>
        <dbReference type="ARBA" id="ARBA00023136"/>
    </source>
</evidence>
<evidence type="ECO:0000256" key="3">
    <source>
        <dbReference type="ARBA" id="ARBA00007282"/>
    </source>
</evidence>
<feature type="domain" description="Wax synthase" evidence="10">
    <location>
        <begin position="300"/>
        <end position="380"/>
    </location>
</feature>
<dbReference type="InterPro" id="IPR044851">
    <property type="entry name" value="Wax_synthase"/>
</dbReference>
<evidence type="ECO:0000256" key="5">
    <source>
        <dbReference type="ARBA" id="ARBA00022692"/>
    </source>
</evidence>
<sequence>MAHSSSVVEPYSNNEVLRMVGGYVFLVPLVMQAYLMNPVYERSVGARAMRLGLMPLIIYLVLTRTPQRLYYPMKEYFHWNFAFISFPSFHAVCLAIQFGLFRGSVFASKLQLIKAGNYRADLYDDDDDEEEEEEKEKEGYQKHEEVTQTLTESSPSFLARVKFTIWLLFSPRGLETSWAPPLEIVPEGPSMSLGQFFMYTLSKLVVCHIVGTGLWIFAAQYAQHPKAAFGVFAEYIPPLHFLTHLTSLDYITSACFGAVSWISLETLACLFNLLDVLVYHVGPSILPKDLAPGKFNSRLYPPLFNNLSSRESMVEFWSRGWHAIFRRNIIFCGWNPTEYLFSGFGKDTAKTAGMMGGMVFSGIFHEYREWVIAVPSRFDPSVPAFKMFVLCGAAMVAEVNFKRKTGRLVKGWPGRIWCLIIFAIYGKPLVASCCRLLIIGLQDRKRPRQGRHEPSRGMEMAAIRGSTLWISARKLAGRIGLLTARPFQQPS</sequence>
<dbReference type="Proteomes" id="UP000037035">
    <property type="component" value="Unassembled WGS sequence"/>
</dbReference>
<keyword evidence="6 9" id="KW-1133">Transmembrane helix</keyword>
<comment type="pathway">
    <text evidence="2">Secondary metabolite biosynthesis.</text>
</comment>
<dbReference type="OrthoDB" id="1077582at2759"/>
<comment type="subcellular location">
    <subcellularLocation>
        <location evidence="1">Membrane</location>
        <topology evidence="1">Multi-pass membrane protein</topology>
    </subcellularLocation>
</comment>
<dbReference type="PANTHER" id="PTHR31595:SF57">
    <property type="entry name" value="OS04G0481900 PROTEIN"/>
    <property type="match status" value="1"/>
</dbReference>
<dbReference type="STRING" id="27349.A0A0L6U8T1"/>
<feature type="transmembrane region" description="Helical" evidence="9">
    <location>
        <begin position="48"/>
        <end position="65"/>
    </location>
</feature>
<dbReference type="Pfam" id="PF13813">
    <property type="entry name" value="MBOAT_2"/>
    <property type="match status" value="1"/>
</dbReference>
<protein>
    <recommendedName>
        <fullName evidence="10">Wax synthase domain-containing protein</fullName>
    </recommendedName>
</protein>
<keyword evidence="4" id="KW-0808">Transferase</keyword>
<feature type="transmembrane region" description="Helical" evidence="9">
    <location>
        <begin position="16"/>
        <end position="36"/>
    </location>
</feature>
<evidence type="ECO:0000256" key="6">
    <source>
        <dbReference type="ARBA" id="ARBA00022989"/>
    </source>
</evidence>
<keyword evidence="12" id="KW-1185">Reference proteome</keyword>
<evidence type="ECO:0000259" key="10">
    <source>
        <dbReference type="Pfam" id="PF13813"/>
    </source>
</evidence>
<feature type="transmembrane region" description="Helical" evidence="9">
    <location>
        <begin position="196"/>
        <end position="218"/>
    </location>
</feature>
<dbReference type="InterPro" id="IPR032805">
    <property type="entry name" value="Wax_synthase_dom"/>
</dbReference>
<gene>
    <name evidence="11" type="ORF">VP01_864g1</name>
</gene>